<proteinExistence type="predicted"/>
<organism evidence="1 2">
    <name type="scientific">Martelella lutilitoris</name>
    <dbReference type="NCBI Taxonomy" id="2583532"/>
    <lineage>
        <taxon>Bacteria</taxon>
        <taxon>Pseudomonadati</taxon>
        <taxon>Pseudomonadota</taxon>
        <taxon>Alphaproteobacteria</taxon>
        <taxon>Hyphomicrobiales</taxon>
        <taxon>Aurantimonadaceae</taxon>
        <taxon>Martelella</taxon>
    </lineage>
</organism>
<sequence length="213" mass="24159">MNEISDGSVRVTALRLLEEDPLLAASRRDWPEAFGALGWRWETFVGEEFINPFCGSPTDHELDACTRCLLRLGRLSFLSSDAEPFRSAGHQLLETGSRPDLLGRMRKLLLKERLWLVSADHEVAMREAYFAYGRWDFGHQPMLVMDRGTKPAPDEAHFLMGLLSRDELRLRRRPRGMLAWVAPLVDGVGILIAPARIGDQESLARDFMADHDT</sequence>
<dbReference type="AlphaFoldDB" id="A0A7T7HIE3"/>
<dbReference type="KEGG" id="mlut:JET14_15450"/>
<name>A0A7T7HIE3_9HYPH</name>
<dbReference type="EMBL" id="CP066786">
    <property type="protein sequence ID" value="QQM29683.1"/>
    <property type="molecule type" value="Genomic_DNA"/>
</dbReference>
<accession>A0A7T7HIE3</accession>
<reference evidence="1 2" key="1">
    <citation type="submission" date="2020-12" db="EMBL/GenBank/DDBJ databases">
        <authorList>
            <person name="Zheng R.K."/>
            <person name="Sun C.M."/>
        </authorList>
    </citation>
    <scope>NUCLEOTIDE SEQUENCE [LARGE SCALE GENOMIC DNA]</scope>
    <source>
        <strain evidence="1 2">ZRK001</strain>
    </source>
</reference>
<gene>
    <name evidence="1" type="ORF">JET14_15450</name>
</gene>
<protein>
    <submittedName>
        <fullName evidence="1">Uncharacterized protein</fullName>
    </submittedName>
</protein>
<dbReference type="RefSeq" id="WP_200334653.1">
    <property type="nucleotide sequence ID" value="NZ_CP066786.1"/>
</dbReference>
<dbReference type="Proteomes" id="UP000596083">
    <property type="component" value="Chromosome"/>
</dbReference>
<evidence type="ECO:0000313" key="1">
    <source>
        <dbReference type="EMBL" id="QQM29683.1"/>
    </source>
</evidence>
<evidence type="ECO:0000313" key="2">
    <source>
        <dbReference type="Proteomes" id="UP000596083"/>
    </source>
</evidence>